<dbReference type="Gene3D" id="3.40.50.1820">
    <property type="entry name" value="alpha/beta hydrolase"/>
    <property type="match status" value="1"/>
</dbReference>
<dbReference type="InterPro" id="IPR008979">
    <property type="entry name" value="Galactose-bd-like_sf"/>
</dbReference>
<evidence type="ECO:0000313" key="3">
    <source>
        <dbReference type="EMBL" id="CUS05215.2"/>
    </source>
</evidence>
<dbReference type="KEGG" id="pbf:CFX0092_A3337"/>
<dbReference type="Gene3D" id="1.10.3020.10">
    <property type="entry name" value="alpha-amino acid ester hydrolase ( Helical cap domain)"/>
    <property type="match status" value="1"/>
</dbReference>
<dbReference type="EMBL" id="LN890655">
    <property type="protein sequence ID" value="CUS05215.2"/>
    <property type="molecule type" value="Genomic_DNA"/>
</dbReference>
<reference evidence="3" key="1">
    <citation type="submission" date="2016-01" db="EMBL/GenBank/DDBJ databases">
        <authorList>
            <person name="Mcilroy J.S."/>
            <person name="Karst M S."/>
            <person name="Albertsen M."/>
        </authorList>
    </citation>
    <scope>NUCLEOTIDE SEQUENCE</scope>
    <source>
        <strain evidence="3">Cfx-K</strain>
    </source>
</reference>
<dbReference type="Pfam" id="PF02129">
    <property type="entry name" value="Peptidase_S15"/>
    <property type="match status" value="1"/>
</dbReference>
<dbReference type="SMART" id="SM00939">
    <property type="entry name" value="PepX_C"/>
    <property type="match status" value="1"/>
</dbReference>
<dbReference type="PANTHER" id="PTHR43056:SF10">
    <property type="entry name" value="COCE_NOND FAMILY, PUTATIVE (AFU_ORTHOLOGUE AFUA_7G00600)-RELATED"/>
    <property type="match status" value="1"/>
</dbReference>
<gene>
    <name evidence="3" type="ORF">CFX0092_A3337</name>
</gene>
<dbReference type="Pfam" id="PF08530">
    <property type="entry name" value="PepX_C"/>
    <property type="match status" value="1"/>
</dbReference>
<dbReference type="InterPro" id="IPR000383">
    <property type="entry name" value="Xaa-Pro-like_dom"/>
</dbReference>
<evidence type="ECO:0000259" key="2">
    <source>
        <dbReference type="SMART" id="SM00939"/>
    </source>
</evidence>
<dbReference type="InterPro" id="IPR005674">
    <property type="entry name" value="CocE/Ser_esterase"/>
</dbReference>
<keyword evidence="1 3" id="KW-0378">Hydrolase</keyword>
<keyword evidence="4" id="KW-1185">Reference proteome</keyword>
<dbReference type="InterPro" id="IPR029058">
    <property type="entry name" value="AB_hydrolase_fold"/>
</dbReference>
<name>A0A160T7X3_9CHLR</name>
<dbReference type="GO" id="GO:0008239">
    <property type="term" value="F:dipeptidyl-peptidase activity"/>
    <property type="evidence" value="ECO:0007669"/>
    <property type="project" value="InterPro"/>
</dbReference>
<evidence type="ECO:0000313" key="4">
    <source>
        <dbReference type="Proteomes" id="UP000215027"/>
    </source>
</evidence>
<accession>A0A160T7X3</accession>
<dbReference type="NCBIfam" id="TIGR00976">
    <property type="entry name" value="CocE_NonD"/>
    <property type="match status" value="1"/>
</dbReference>
<dbReference type="SUPFAM" id="SSF53474">
    <property type="entry name" value="alpha/beta-Hydrolases"/>
    <property type="match status" value="1"/>
</dbReference>
<proteinExistence type="predicted"/>
<dbReference type="RefSeq" id="WP_095044455.1">
    <property type="nucleotide sequence ID" value="NZ_LN890655.1"/>
</dbReference>
<dbReference type="OrthoDB" id="319764at2"/>
<dbReference type="Gene3D" id="2.60.120.260">
    <property type="entry name" value="Galactose-binding domain-like"/>
    <property type="match status" value="1"/>
</dbReference>
<evidence type="ECO:0000256" key="1">
    <source>
        <dbReference type="ARBA" id="ARBA00022801"/>
    </source>
</evidence>
<dbReference type="PANTHER" id="PTHR43056">
    <property type="entry name" value="PEPTIDASE S9 PROLYL OLIGOPEPTIDASE"/>
    <property type="match status" value="1"/>
</dbReference>
<dbReference type="AlphaFoldDB" id="A0A160T7X3"/>
<protein>
    <submittedName>
        <fullName evidence="3">Hydrolase CocE/NonD family protein</fullName>
    </submittedName>
</protein>
<dbReference type="InterPro" id="IPR050585">
    <property type="entry name" value="Xaa-Pro_dipeptidyl-ppase/CocE"/>
</dbReference>
<dbReference type="SUPFAM" id="SSF49785">
    <property type="entry name" value="Galactose-binding domain-like"/>
    <property type="match status" value="1"/>
</dbReference>
<sequence>MIRTTFPHPVREIENLWIPMPDGARLAARVWLPEDAERAPVPALFEFLPYRKSDGTTRRDAMRAPYFAGHGYAVLRVDLRGSGDSDGVLTDEYTTQEHDDAVACIAWIAAQPWCDGNVGMMGISWGGFNSLQVAARQPPALKAILIIGFTDDRYADDVHYMGGCVITSQMLSWGAVMLAYNALPPDPRWVGERWRAMWFERLEGSPPFVEEWLAHQTRDAYWQHGSAAEDYAAIRVPVYAVGGWADSYNNSVPRLLAGLAGPRKGLIGPWAHMYPEMGSPAPAIGFLQESLRWWDHWLKGRDTGIMAEPLLRCWIQDSAPPATFYAARPGRWVADPAWPSPHVGEQTLHLRSNGAGNWLDEQPGPDVAQSIRGREGYGFDVGQWGAYGTPGEWPGDQRAADGEALTFDSQPLREPVDILGYPEVDLLLSADRPLALVSARLCDVAPDGASTLVSWGLLNLTHRDSHEFPEALEPGRHYRVTVRLNVTGHRLATGHRWRVALSPTYTRHAWPSPEPVTLTIVCGDSSRLRLPIRMPHPGDETLPPFAPAETAAPPRMEAFRPAATRKIISHNLIDGVTEYHLADDAGRGRHVDSGMVVDDRLVERYTVRDGAPLSLRVEIERTLELQRDEWRVRIEARCAMTADAGHFHVSNWLDAYEGGTAVFTRAWTKAIPRRLV</sequence>
<organism evidence="3 4">
    <name type="scientific">Candidatus Promineifilum breve</name>
    <dbReference type="NCBI Taxonomy" id="1806508"/>
    <lineage>
        <taxon>Bacteria</taxon>
        <taxon>Bacillati</taxon>
        <taxon>Chloroflexota</taxon>
        <taxon>Ardenticatenia</taxon>
        <taxon>Candidatus Promineifilales</taxon>
        <taxon>Candidatus Promineifilaceae</taxon>
        <taxon>Candidatus Promineifilum</taxon>
    </lineage>
</organism>
<feature type="domain" description="Xaa-Pro dipeptidyl-peptidase C-terminal" evidence="2">
    <location>
        <begin position="291"/>
        <end position="551"/>
    </location>
</feature>
<dbReference type="InterPro" id="IPR013736">
    <property type="entry name" value="Xaa-Pro_dipept_C"/>
</dbReference>
<dbReference type="Proteomes" id="UP000215027">
    <property type="component" value="Chromosome I"/>
</dbReference>